<dbReference type="InterPro" id="IPR012318">
    <property type="entry name" value="HTH_CRP"/>
</dbReference>
<evidence type="ECO:0008006" key="8">
    <source>
        <dbReference type="Google" id="ProtNLM"/>
    </source>
</evidence>
<dbReference type="InterPro" id="IPR036390">
    <property type="entry name" value="WH_DNA-bd_sf"/>
</dbReference>
<name>A0A1T1APP7_RHOFE</name>
<reference evidence="6 7" key="1">
    <citation type="submission" date="2017-01" db="EMBL/GenBank/DDBJ databases">
        <title>Genome sequencing of Rhodoferax fermentans JCM 7819.</title>
        <authorList>
            <person name="Kim Y.J."/>
            <person name="Farh M.E.-A."/>
            <person name="Yang D.-C."/>
        </authorList>
    </citation>
    <scope>NUCLEOTIDE SEQUENCE [LARGE SCALE GENOMIC DNA]</scope>
    <source>
        <strain evidence="6 7">JCM 7819</strain>
    </source>
</reference>
<dbReference type="SUPFAM" id="SSF51206">
    <property type="entry name" value="cAMP-binding domain-like"/>
    <property type="match status" value="1"/>
</dbReference>
<feature type="domain" description="Cyclic nucleotide-binding" evidence="4">
    <location>
        <begin position="15"/>
        <end position="135"/>
    </location>
</feature>
<keyword evidence="1" id="KW-0805">Transcription regulation</keyword>
<dbReference type="GO" id="GO:0003677">
    <property type="term" value="F:DNA binding"/>
    <property type="evidence" value="ECO:0007669"/>
    <property type="project" value="UniProtKB-KW"/>
</dbReference>
<dbReference type="STRING" id="28066.RF819_03970"/>
<dbReference type="PANTHER" id="PTHR24567">
    <property type="entry name" value="CRP FAMILY TRANSCRIPTIONAL REGULATORY PROTEIN"/>
    <property type="match status" value="1"/>
</dbReference>
<dbReference type="Gene3D" id="1.10.10.10">
    <property type="entry name" value="Winged helix-like DNA-binding domain superfamily/Winged helix DNA-binding domain"/>
    <property type="match status" value="1"/>
</dbReference>
<proteinExistence type="predicted"/>
<dbReference type="InterPro" id="IPR036388">
    <property type="entry name" value="WH-like_DNA-bd_sf"/>
</dbReference>
<evidence type="ECO:0000256" key="1">
    <source>
        <dbReference type="ARBA" id="ARBA00023015"/>
    </source>
</evidence>
<evidence type="ECO:0000256" key="2">
    <source>
        <dbReference type="ARBA" id="ARBA00023125"/>
    </source>
</evidence>
<keyword evidence="3" id="KW-0804">Transcription</keyword>
<evidence type="ECO:0000256" key="3">
    <source>
        <dbReference type="ARBA" id="ARBA00023163"/>
    </source>
</evidence>
<gene>
    <name evidence="6" type="ORF">RF819_03970</name>
</gene>
<evidence type="ECO:0000313" key="6">
    <source>
        <dbReference type="EMBL" id="OOV05985.1"/>
    </source>
</evidence>
<sequence>MAMLTTSDLLRRVPIFAGLTPAQISQLSGNVVKQRYKRGELIVEQGKKSGALFIILSGRARVVMTDRRGKEVILNTLGPGDCIGEMSLIDGESHSASVKTDVQTDVLVLSYSEFVRCLAENQSIAFWIMKGLVQRLRKSGEMVSSLALMDVYGRVAKVLVDAAQPQGESDLVICEKMTRQDIAKMVGASREMVSRVMRDFEEQGFIQTNEAGCFVLKERRLALRQLP</sequence>
<protein>
    <recommendedName>
        <fullName evidence="8">Crp/Fnr family transcriptional regulator</fullName>
    </recommendedName>
</protein>
<comment type="caution">
    <text evidence="6">The sequence shown here is derived from an EMBL/GenBank/DDBJ whole genome shotgun (WGS) entry which is preliminary data.</text>
</comment>
<evidence type="ECO:0000259" key="4">
    <source>
        <dbReference type="PROSITE" id="PS50042"/>
    </source>
</evidence>
<dbReference type="InterPro" id="IPR050397">
    <property type="entry name" value="Env_Response_Regulators"/>
</dbReference>
<dbReference type="Pfam" id="PF00027">
    <property type="entry name" value="cNMP_binding"/>
    <property type="match status" value="1"/>
</dbReference>
<dbReference type="Pfam" id="PF13545">
    <property type="entry name" value="HTH_Crp_2"/>
    <property type="match status" value="1"/>
</dbReference>
<dbReference type="OrthoDB" id="8565101at2"/>
<dbReference type="PROSITE" id="PS51063">
    <property type="entry name" value="HTH_CRP_2"/>
    <property type="match status" value="1"/>
</dbReference>
<dbReference type="InterPro" id="IPR014710">
    <property type="entry name" value="RmlC-like_jellyroll"/>
</dbReference>
<dbReference type="PROSITE" id="PS00042">
    <property type="entry name" value="HTH_CRP_1"/>
    <property type="match status" value="1"/>
</dbReference>
<dbReference type="SMART" id="SM00100">
    <property type="entry name" value="cNMP"/>
    <property type="match status" value="1"/>
</dbReference>
<dbReference type="Proteomes" id="UP000190750">
    <property type="component" value="Unassembled WGS sequence"/>
</dbReference>
<organism evidence="6 7">
    <name type="scientific">Rhodoferax fermentans</name>
    <dbReference type="NCBI Taxonomy" id="28066"/>
    <lineage>
        <taxon>Bacteria</taxon>
        <taxon>Pseudomonadati</taxon>
        <taxon>Pseudomonadota</taxon>
        <taxon>Betaproteobacteria</taxon>
        <taxon>Burkholderiales</taxon>
        <taxon>Comamonadaceae</taxon>
        <taxon>Rhodoferax</taxon>
    </lineage>
</organism>
<dbReference type="InterPro" id="IPR018335">
    <property type="entry name" value="Tscrpt_reg_HTH_Crp-type_CS"/>
</dbReference>
<dbReference type="PRINTS" id="PR00034">
    <property type="entry name" value="HTHCRP"/>
</dbReference>
<dbReference type="AlphaFoldDB" id="A0A1T1APP7"/>
<dbReference type="SMART" id="SM00419">
    <property type="entry name" value="HTH_CRP"/>
    <property type="match status" value="1"/>
</dbReference>
<dbReference type="GO" id="GO:0003700">
    <property type="term" value="F:DNA-binding transcription factor activity"/>
    <property type="evidence" value="ECO:0007669"/>
    <property type="project" value="InterPro"/>
</dbReference>
<dbReference type="InterPro" id="IPR018490">
    <property type="entry name" value="cNMP-bd_dom_sf"/>
</dbReference>
<feature type="domain" description="HTH crp-type" evidence="5">
    <location>
        <begin position="149"/>
        <end position="219"/>
    </location>
</feature>
<dbReference type="Gene3D" id="2.60.120.10">
    <property type="entry name" value="Jelly Rolls"/>
    <property type="match status" value="1"/>
</dbReference>
<dbReference type="GO" id="GO:0005829">
    <property type="term" value="C:cytosol"/>
    <property type="evidence" value="ECO:0007669"/>
    <property type="project" value="TreeGrafter"/>
</dbReference>
<evidence type="ECO:0000313" key="7">
    <source>
        <dbReference type="Proteomes" id="UP000190750"/>
    </source>
</evidence>
<keyword evidence="2" id="KW-0238">DNA-binding</keyword>
<dbReference type="SUPFAM" id="SSF46785">
    <property type="entry name" value="Winged helix' DNA-binding domain"/>
    <property type="match status" value="1"/>
</dbReference>
<dbReference type="EMBL" id="MTJN01000002">
    <property type="protein sequence ID" value="OOV05985.1"/>
    <property type="molecule type" value="Genomic_DNA"/>
</dbReference>
<evidence type="ECO:0000259" key="5">
    <source>
        <dbReference type="PROSITE" id="PS51063"/>
    </source>
</evidence>
<keyword evidence="7" id="KW-1185">Reference proteome</keyword>
<dbReference type="CDD" id="cd00038">
    <property type="entry name" value="CAP_ED"/>
    <property type="match status" value="1"/>
</dbReference>
<dbReference type="RefSeq" id="WP_078363764.1">
    <property type="nucleotide sequence ID" value="NZ_MTJN01000002.1"/>
</dbReference>
<dbReference type="PANTHER" id="PTHR24567:SF68">
    <property type="entry name" value="DNA-BINDING TRANSCRIPTIONAL DUAL REGULATOR CRP"/>
    <property type="match status" value="1"/>
</dbReference>
<dbReference type="PROSITE" id="PS50042">
    <property type="entry name" value="CNMP_BINDING_3"/>
    <property type="match status" value="1"/>
</dbReference>
<accession>A0A1T1APP7</accession>
<dbReference type="InterPro" id="IPR000595">
    <property type="entry name" value="cNMP-bd_dom"/>
</dbReference>